<dbReference type="InterPro" id="IPR036770">
    <property type="entry name" value="Ankyrin_rpt-contain_sf"/>
</dbReference>
<accession>A0ABD3JUW0</accession>
<dbReference type="PANTHER" id="PTHR24121">
    <property type="entry name" value="NO MECHANORECEPTOR POTENTIAL C, ISOFORM D-RELATED"/>
    <property type="match status" value="1"/>
</dbReference>
<keyword evidence="1" id="KW-0040">ANK repeat</keyword>
<dbReference type="PROSITE" id="PS50297">
    <property type="entry name" value="ANK_REP_REGION"/>
    <property type="match status" value="2"/>
</dbReference>
<dbReference type="EMBL" id="JBJKBG010000008">
    <property type="protein sequence ID" value="KAL3727260.1"/>
    <property type="molecule type" value="Genomic_DNA"/>
</dbReference>
<dbReference type="PROSITE" id="PS50088">
    <property type="entry name" value="ANK_REPEAT"/>
    <property type="match status" value="2"/>
</dbReference>
<evidence type="ECO:0000313" key="2">
    <source>
        <dbReference type="EMBL" id="KAL3727260.1"/>
    </source>
</evidence>
<organism evidence="2 3">
    <name type="scientific">Eucalyptus globulus</name>
    <name type="common">Tasmanian blue gum</name>
    <dbReference type="NCBI Taxonomy" id="34317"/>
    <lineage>
        <taxon>Eukaryota</taxon>
        <taxon>Viridiplantae</taxon>
        <taxon>Streptophyta</taxon>
        <taxon>Embryophyta</taxon>
        <taxon>Tracheophyta</taxon>
        <taxon>Spermatophyta</taxon>
        <taxon>Magnoliopsida</taxon>
        <taxon>eudicotyledons</taxon>
        <taxon>Gunneridae</taxon>
        <taxon>Pentapetalae</taxon>
        <taxon>rosids</taxon>
        <taxon>malvids</taxon>
        <taxon>Myrtales</taxon>
        <taxon>Myrtaceae</taxon>
        <taxon>Myrtoideae</taxon>
        <taxon>Eucalypteae</taxon>
        <taxon>Eucalyptus</taxon>
    </lineage>
</organism>
<comment type="caution">
    <text evidence="2">The sequence shown here is derived from an EMBL/GenBank/DDBJ whole genome shotgun (WGS) entry which is preliminary data.</text>
</comment>
<keyword evidence="3" id="KW-1185">Reference proteome</keyword>
<gene>
    <name evidence="2" type="ORF">ACJRO7_032058</name>
</gene>
<dbReference type="Pfam" id="PF12796">
    <property type="entry name" value="Ank_2"/>
    <property type="match status" value="1"/>
</dbReference>
<dbReference type="InterPro" id="IPR002110">
    <property type="entry name" value="Ankyrin_rpt"/>
</dbReference>
<evidence type="ECO:0000313" key="3">
    <source>
        <dbReference type="Proteomes" id="UP001634007"/>
    </source>
</evidence>
<proteinExistence type="predicted"/>
<evidence type="ECO:0000256" key="1">
    <source>
        <dbReference type="PROSITE-ProRule" id="PRU00023"/>
    </source>
</evidence>
<feature type="repeat" description="ANK" evidence="1">
    <location>
        <begin position="144"/>
        <end position="176"/>
    </location>
</feature>
<dbReference type="AlphaFoldDB" id="A0ABD3JUW0"/>
<dbReference type="Gene3D" id="1.25.40.20">
    <property type="entry name" value="Ankyrin repeat-containing domain"/>
    <property type="match status" value="1"/>
</dbReference>
<dbReference type="SUPFAM" id="SSF48403">
    <property type="entry name" value="Ankyrin repeat"/>
    <property type="match status" value="1"/>
</dbReference>
<sequence length="183" mass="20413">MDGDQIWEQRRARLNAPKSVFKRTQLQPESKYRVHLLLCAAVKEGDVDEFMEALEKNSVEERVTLSDIIYIRGPSGNSLLHVAAGIWKPDILQALIEVRPGKKLAANANYRGDTVLHIAARAGRIRTAELLLGCGGVVDKANDMGNTMLHEAVKSRHYELTHLLLSRGSRSVYQENKEGNCPL</sequence>
<dbReference type="PANTHER" id="PTHR24121:SF22">
    <property type="entry name" value="PROTEIN ACCELERATED CELL DEATH 6-LIKE"/>
    <property type="match status" value="1"/>
</dbReference>
<protein>
    <submittedName>
        <fullName evidence="2">Uncharacterized protein</fullName>
    </submittedName>
</protein>
<dbReference type="SMART" id="SM00248">
    <property type="entry name" value="ANK"/>
    <property type="match status" value="3"/>
</dbReference>
<feature type="repeat" description="ANK" evidence="1">
    <location>
        <begin position="111"/>
        <end position="143"/>
    </location>
</feature>
<dbReference type="Proteomes" id="UP001634007">
    <property type="component" value="Unassembled WGS sequence"/>
</dbReference>
<name>A0ABD3JUW0_EUCGL</name>
<reference evidence="2 3" key="1">
    <citation type="submission" date="2024-11" db="EMBL/GenBank/DDBJ databases">
        <title>Chromosome-level genome assembly of Eucalyptus globulus Labill. provides insights into its genome evolution.</title>
        <authorList>
            <person name="Li X."/>
        </authorList>
    </citation>
    <scope>NUCLEOTIDE SEQUENCE [LARGE SCALE GENOMIC DNA]</scope>
    <source>
        <strain evidence="2">CL2024</strain>
        <tissue evidence="2">Fresh tender leaves</tissue>
    </source>
</reference>